<comment type="caution">
    <text evidence="2">The sequence shown here is derived from an EMBL/GenBank/DDBJ whole genome shotgun (WGS) entry which is preliminary data.</text>
</comment>
<protein>
    <submittedName>
        <fullName evidence="2">Uncharacterized protein</fullName>
    </submittedName>
</protein>
<keyword evidence="1" id="KW-0732">Signal</keyword>
<accession>A0ABT0GN01</accession>
<reference evidence="2" key="1">
    <citation type="submission" date="2022-04" db="EMBL/GenBank/DDBJ databases">
        <title>Lysobacter sp. CAU 1642 isolated from sea sand.</title>
        <authorList>
            <person name="Kim W."/>
        </authorList>
    </citation>
    <scope>NUCLEOTIDE SEQUENCE</scope>
    <source>
        <strain evidence="2">CAU 1642</strain>
    </source>
</reference>
<sequence>MWYRLKSSLLTALVATVLVLSFMAVAEPAVEAVEPASPLYGLTGLSSEQERAAYQLAVTLTALTIDAAVDTAREAADKPEGARHETPSRRVLSAVRMPFYSFAAKAARRPEPGA</sequence>
<proteinExistence type="predicted"/>
<dbReference type="RefSeq" id="WP_248211274.1">
    <property type="nucleotide sequence ID" value="NZ_JALNMH010000017.1"/>
</dbReference>
<name>A0ABT0GN01_9GAMM</name>
<evidence type="ECO:0000313" key="2">
    <source>
        <dbReference type="EMBL" id="MCK7595377.1"/>
    </source>
</evidence>
<feature type="chain" id="PRO_5046702265" evidence="1">
    <location>
        <begin position="27"/>
        <end position="114"/>
    </location>
</feature>
<organism evidence="2 3">
    <name type="scientific">Pseudomarimonas salicorniae</name>
    <dbReference type="NCBI Taxonomy" id="2933270"/>
    <lineage>
        <taxon>Bacteria</taxon>
        <taxon>Pseudomonadati</taxon>
        <taxon>Pseudomonadota</taxon>
        <taxon>Gammaproteobacteria</taxon>
        <taxon>Lysobacterales</taxon>
        <taxon>Lysobacteraceae</taxon>
        <taxon>Pseudomarimonas</taxon>
    </lineage>
</organism>
<keyword evidence="3" id="KW-1185">Reference proteome</keyword>
<feature type="signal peptide" evidence="1">
    <location>
        <begin position="1"/>
        <end position="26"/>
    </location>
</feature>
<evidence type="ECO:0000256" key="1">
    <source>
        <dbReference type="SAM" id="SignalP"/>
    </source>
</evidence>
<dbReference type="EMBL" id="JALNMH010000017">
    <property type="protein sequence ID" value="MCK7595377.1"/>
    <property type="molecule type" value="Genomic_DNA"/>
</dbReference>
<dbReference type="Proteomes" id="UP001431449">
    <property type="component" value="Unassembled WGS sequence"/>
</dbReference>
<evidence type="ECO:0000313" key="3">
    <source>
        <dbReference type="Proteomes" id="UP001431449"/>
    </source>
</evidence>
<gene>
    <name evidence="2" type="ORF">M0G41_17085</name>
</gene>